<accession>A0AAV7D7J7</accession>
<evidence type="ECO:0008006" key="4">
    <source>
        <dbReference type="Google" id="ProtNLM"/>
    </source>
</evidence>
<keyword evidence="3" id="KW-1185">Reference proteome</keyword>
<comment type="caution">
    <text evidence="2">The sequence shown here is derived from an EMBL/GenBank/DDBJ whole genome shotgun (WGS) entry which is preliminary data.</text>
</comment>
<dbReference type="AlphaFoldDB" id="A0AAV7D7J7"/>
<evidence type="ECO:0000256" key="1">
    <source>
        <dbReference type="SAM" id="SignalP"/>
    </source>
</evidence>
<proteinExistence type="predicted"/>
<evidence type="ECO:0000313" key="3">
    <source>
        <dbReference type="Proteomes" id="UP000824782"/>
    </source>
</evidence>
<protein>
    <recommendedName>
        <fullName evidence="4">Secreted protein</fullName>
    </recommendedName>
</protein>
<organism evidence="2 3">
    <name type="scientific">Engystomops pustulosus</name>
    <name type="common">Tungara frog</name>
    <name type="synonym">Physalaemus pustulosus</name>
    <dbReference type="NCBI Taxonomy" id="76066"/>
    <lineage>
        <taxon>Eukaryota</taxon>
        <taxon>Metazoa</taxon>
        <taxon>Chordata</taxon>
        <taxon>Craniata</taxon>
        <taxon>Vertebrata</taxon>
        <taxon>Euteleostomi</taxon>
        <taxon>Amphibia</taxon>
        <taxon>Batrachia</taxon>
        <taxon>Anura</taxon>
        <taxon>Neobatrachia</taxon>
        <taxon>Hyloidea</taxon>
        <taxon>Leptodactylidae</taxon>
        <taxon>Leiuperinae</taxon>
        <taxon>Engystomops</taxon>
    </lineage>
</organism>
<name>A0AAV7D7J7_ENGPU</name>
<dbReference type="EMBL" id="WNYA01000001">
    <property type="protein sequence ID" value="KAG8593413.1"/>
    <property type="molecule type" value="Genomic_DNA"/>
</dbReference>
<keyword evidence="1" id="KW-0732">Signal</keyword>
<feature type="chain" id="PRO_5043720156" description="Secreted protein" evidence="1">
    <location>
        <begin position="22"/>
        <end position="119"/>
    </location>
</feature>
<dbReference type="Proteomes" id="UP000824782">
    <property type="component" value="Unassembled WGS sequence"/>
</dbReference>
<reference evidence="2" key="1">
    <citation type="thesis" date="2020" institute="ProQuest LLC" country="789 East Eisenhower Parkway, Ann Arbor, MI, USA">
        <title>Comparative Genomics and Chromosome Evolution.</title>
        <authorList>
            <person name="Mudd A.B."/>
        </authorList>
    </citation>
    <scope>NUCLEOTIDE SEQUENCE</scope>
    <source>
        <strain evidence="2">237g6f4</strain>
        <tissue evidence="2">Blood</tissue>
    </source>
</reference>
<gene>
    <name evidence="2" type="ORF">GDO81_000818</name>
</gene>
<feature type="signal peptide" evidence="1">
    <location>
        <begin position="1"/>
        <end position="21"/>
    </location>
</feature>
<evidence type="ECO:0000313" key="2">
    <source>
        <dbReference type="EMBL" id="KAG8593413.1"/>
    </source>
</evidence>
<sequence length="119" mass="13269">MSLLTMIDFLLLFLLHFTGDSTYPSGLGMVRPHLFITLWMPSHRLPSTEAYALCLFPLALHTTRTGLPVFQSSASAPSLSLKGALPFRTRARFTLVSFWSHVCKAVRLLPLRSQPPLSV</sequence>